<evidence type="ECO:0000313" key="2">
    <source>
        <dbReference type="Proteomes" id="UP000326340"/>
    </source>
</evidence>
<protein>
    <submittedName>
        <fullName evidence="1">Uncharacterized protein</fullName>
    </submittedName>
</protein>
<feature type="non-terminal residue" evidence="1">
    <location>
        <position position="23"/>
    </location>
</feature>
<name>A0A5Q4BCB2_9PEZI</name>
<sequence length="23" mass="2332">MNAWVVFVLLAHVAVCSGAISGS</sequence>
<gene>
    <name evidence="1" type="ORF">CSHISOI_11072</name>
</gene>
<evidence type="ECO:0000313" key="1">
    <source>
        <dbReference type="EMBL" id="TQN64351.1"/>
    </source>
</evidence>
<comment type="caution">
    <text evidence="1">The sequence shown here is derived from an EMBL/GenBank/DDBJ whole genome shotgun (WGS) entry which is preliminary data.</text>
</comment>
<organism evidence="1 2">
    <name type="scientific">Colletotrichum shisoi</name>
    <dbReference type="NCBI Taxonomy" id="2078593"/>
    <lineage>
        <taxon>Eukaryota</taxon>
        <taxon>Fungi</taxon>
        <taxon>Dikarya</taxon>
        <taxon>Ascomycota</taxon>
        <taxon>Pezizomycotina</taxon>
        <taxon>Sordariomycetes</taxon>
        <taxon>Hypocreomycetidae</taxon>
        <taxon>Glomerellales</taxon>
        <taxon>Glomerellaceae</taxon>
        <taxon>Colletotrichum</taxon>
        <taxon>Colletotrichum destructivum species complex</taxon>
    </lineage>
</organism>
<reference evidence="1 2" key="1">
    <citation type="journal article" date="2019" name="Sci. Rep.">
        <title>Colletotrichum shisoi sp. nov., an anthracnose pathogen of Perilla frutescens in Japan: molecular phylogenetic, morphological and genomic evidence.</title>
        <authorList>
            <person name="Gan P."/>
            <person name="Tsushima A."/>
            <person name="Hiroyama R."/>
            <person name="Narusaka M."/>
            <person name="Takano Y."/>
            <person name="Narusaka Y."/>
            <person name="Kawaradani M."/>
            <person name="Damm U."/>
            <person name="Shirasu K."/>
        </authorList>
    </citation>
    <scope>NUCLEOTIDE SEQUENCE [LARGE SCALE GENOMIC DNA]</scope>
    <source>
        <strain evidence="1 2">PG-2018a</strain>
    </source>
</reference>
<dbReference type="AlphaFoldDB" id="A0A5Q4BCB2"/>
<keyword evidence="2" id="KW-1185">Reference proteome</keyword>
<dbReference type="Proteomes" id="UP000326340">
    <property type="component" value="Unassembled WGS sequence"/>
</dbReference>
<proteinExistence type="predicted"/>
<accession>A0A5Q4BCB2</accession>
<dbReference type="EMBL" id="PUHP01002481">
    <property type="protein sequence ID" value="TQN64351.1"/>
    <property type="molecule type" value="Genomic_DNA"/>
</dbReference>